<dbReference type="GeneID" id="111109517"/>
<feature type="chain" id="PRO_5034191769" evidence="1">
    <location>
        <begin position="31"/>
        <end position="312"/>
    </location>
</feature>
<dbReference type="Proteomes" id="UP000694844">
    <property type="component" value="Chromosome 8"/>
</dbReference>
<protein>
    <submittedName>
        <fullName evidence="4">Uncharacterized protein LOC111109517 isoform X1</fullName>
    </submittedName>
</protein>
<feature type="domain" description="Chitin-binding type-2" evidence="2">
    <location>
        <begin position="256"/>
        <end position="311"/>
    </location>
</feature>
<dbReference type="OrthoDB" id="6131869at2759"/>
<dbReference type="Pfam" id="PF01607">
    <property type="entry name" value="CBM_14"/>
    <property type="match status" value="2"/>
</dbReference>
<dbReference type="Gene3D" id="2.170.140.10">
    <property type="entry name" value="Chitin binding domain"/>
    <property type="match status" value="2"/>
</dbReference>
<evidence type="ECO:0000256" key="1">
    <source>
        <dbReference type="SAM" id="SignalP"/>
    </source>
</evidence>
<name>A0A8B8BD99_CRAVI</name>
<dbReference type="GO" id="GO:0005576">
    <property type="term" value="C:extracellular region"/>
    <property type="evidence" value="ECO:0007669"/>
    <property type="project" value="InterPro"/>
</dbReference>
<dbReference type="InterPro" id="IPR002557">
    <property type="entry name" value="Chitin-bd_dom"/>
</dbReference>
<proteinExistence type="predicted"/>
<evidence type="ECO:0000313" key="4">
    <source>
        <dbReference type="RefSeq" id="XP_022301377.1"/>
    </source>
</evidence>
<feature type="domain" description="Chitin-binding type-2" evidence="2">
    <location>
        <begin position="104"/>
        <end position="160"/>
    </location>
</feature>
<dbReference type="SMART" id="SM00494">
    <property type="entry name" value="ChtBD2"/>
    <property type="match status" value="3"/>
</dbReference>
<keyword evidence="1" id="KW-0732">Signal</keyword>
<dbReference type="SUPFAM" id="SSF57625">
    <property type="entry name" value="Invertebrate chitin-binding proteins"/>
    <property type="match status" value="2"/>
</dbReference>
<evidence type="ECO:0000259" key="2">
    <source>
        <dbReference type="PROSITE" id="PS50940"/>
    </source>
</evidence>
<dbReference type="RefSeq" id="XP_022301377.1">
    <property type="nucleotide sequence ID" value="XM_022445669.1"/>
</dbReference>
<keyword evidence="3" id="KW-1185">Reference proteome</keyword>
<dbReference type="GO" id="GO:0008061">
    <property type="term" value="F:chitin binding"/>
    <property type="evidence" value="ECO:0007669"/>
    <property type="project" value="InterPro"/>
</dbReference>
<evidence type="ECO:0000313" key="3">
    <source>
        <dbReference type="Proteomes" id="UP000694844"/>
    </source>
</evidence>
<dbReference type="PROSITE" id="PS50940">
    <property type="entry name" value="CHIT_BIND_II"/>
    <property type="match status" value="2"/>
</dbReference>
<dbReference type="KEGG" id="cvn:111109517"/>
<accession>A0A8B8BD99</accession>
<dbReference type="InterPro" id="IPR036508">
    <property type="entry name" value="Chitin-bd_dom_sf"/>
</dbReference>
<reference evidence="4" key="1">
    <citation type="submission" date="2025-08" db="UniProtKB">
        <authorList>
            <consortium name="RefSeq"/>
        </authorList>
    </citation>
    <scope>IDENTIFICATION</scope>
    <source>
        <tissue evidence="4">Whole sample</tissue>
    </source>
</reference>
<feature type="signal peptide" evidence="1">
    <location>
        <begin position="1"/>
        <end position="30"/>
    </location>
</feature>
<gene>
    <name evidence="4" type="primary">LOC111109517</name>
</gene>
<dbReference type="AlphaFoldDB" id="A0A8B8BD99"/>
<sequence length="312" mass="35502">MNPRRMAAKMSCCWMTAVCFIAQLWTLIYAQALYHNDMHQQHFFNQDSSEVVLQTLLNNMETLLSEENMELTDIRTREKLVSQRYQEILSLYNTKDVPDGTTIDELCVKHPDLILRSPTDCHQYYNCSSGVNTLQSCSFPYLFSEVTLQCENYTKVYCGDRFEPKYICEYPGKSCMSAHCIPCSSQNPDCRQQEDGLQSWPFRLGSSWYVVCVNGRATETGSCPDDKEWNTTSLPYEGHCVHRFAVPTVYNPAGALPSCEGKIDGNYQYPERPCDAYYTCRCGVASAVKCPGNTLFDVENKRCQTGGRCTNT</sequence>
<organism evidence="3 4">
    <name type="scientific">Crassostrea virginica</name>
    <name type="common">Eastern oyster</name>
    <dbReference type="NCBI Taxonomy" id="6565"/>
    <lineage>
        <taxon>Eukaryota</taxon>
        <taxon>Metazoa</taxon>
        <taxon>Spiralia</taxon>
        <taxon>Lophotrochozoa</taxon>
        <taxon>Mollusca</taxon>
        <taxon>Bivalvia</taxon>
        <taxon>Autobranchia</taxon>
        <taxon>Pteriomorphia</taxon>
        <taxon>Ostreida</taxon>
        <taxon>Ostreoidea</taxon>
        <taxon>Ostreidae</taxon>
        <taxon>Crassostrea</taxon>
    </lineage>
</organism>